<dbReference type="STRING" id="121845.A0A3Q0J0F9"/>
<dbReference type="Proteomes" id="UP000079169">
    <property type="component" value="Unplaced"/>
</dbReference>
<feature type="region of interest" description="Disordered" evidence="10">
    <location>
        <begin position="1"/>
        <end position="278"/>
    </location>
</feature>
<sequence length="1858" mass="210892">MVQQAGSGDESNSDSDQNSAGSDNDTTKSDNDTTKDSDAESKTSDRGSKRSAGSESDKSSKSSGSESNSNSSDSDSGASSSKKSAGGRDSSLGGRDGSVGGGASDSSSARQTVSPSPKKRTKESSRVWEENPDIYGIRRSGRSRKEPERLTTQPADSDSSDHHRGKGRGGGRKRKNSSAQSSKDTWNSDSSDYDSETDKETVVSRKPPARAKPSSRAIASKKRNAPSSSRGRNQRRNKLSSSDESSDDSESSRKKPTRRNARPVKSYKEDSDKTDSDDLIEVDYTQAEVEEAPPDNSETIERVIYSRRGKKGVVGSITTAYYIEEHGDANADCDINDKEGTEEQFLIKWKGWSHIHNTWESEASLKSQQVKGLKKLENFKKKEDELAFWRQHTTPEDVEYFECQLELQQELMKSYNHVERIISERKGEHGHEYFLKWESLPYAEATWEESSLIKRKWPQKIKEFRDREDSKRTPSKLTRALKYRPKFHQVHDQPEYMGGDQVLTLRDYQMNGLNWMIHAWCKENSVILADEMGLGKTIQVRKVEEEEKAKEMEDLYLPPRSRKTLQQVNQSDEEGEGRRGRKRRGGEEKEEGSGDSSYDEDESDEERPKKRGRPKANSKESVKGFTDVEIRRFVKSFKKFPAPLKRLEAVACDAELQEKPLADLKKLGETLQERCRKSMEESQAAQGQKENDNHNEDSNLSATKRTRTKAPTCKLGGVTVNAKSVVTCETELEPLDSLLPASAEDRAKWTLDMRVKPANFDVDWDVAEDSKLLLGIYQYGLGSWEAIKMDPSLGISDKILSNEDKKPQAKHLQLRAEYLLRILKKKLAAAAKPAKTRKKRAAKESKSALTKEIIEDDNSSGNEEGGEKKDADDKKKKGPAMKKKKKQEGPMHFTANSEPRALDVLGDLDPSVFNECKEKMRPVKKALRALDSPDISLNAEDQLTHTLQCLLQIGEQINKTLALYKDPAKMNEWRSNLWYFVSKFTEYDAKKLYKLYKHAIKRGAKDKAATEPSSKSTTPSTTPVKKEKKDKEHKHHHKDKDKDKPKEKEGKEKHSRDKTKEKEEKKEKKKKRKHEEEEEGESGEKKHKRDKSGKEESSKKPKLEENADERRERKDSDRWGGDRSEEERSSKYNRNSVNSQNSDPRNSSRNSNWNPRYSSGYDGYNSRSSGGASSSGYTRDRDRGERHSRYDDKSIFTGNYEEGHANQGISLVDQTYYDTDTADTGIFTGKVLQDVAHRKLVLLDKLLVRLRETGHRVLIFSQMVRMLDILAEYLQLRHFTFQRLDATKRTRTKAPTCKLGGVTVNAKSVVTCETELEPLDSLLPASAEDRAKWTLDMRVKPANFDVDWDVAEDSKLLLGIYQYGLGSWEAIKMDPSLGISDKILSNEDKKPQAKHLQLRAEYLLRILKKKLAAAAKPAKTRKKRAAKESKSALTKEIIEDDNSSGNEEGGEKKDADDKKKKGPAMKKKKKQEGPMHFTANSEPRALDVLGDLDPSVFNECKEKMRPVKKALRALDSPDISLNAEDQLTHTLQCLLQIGEQINKTLALYKDPAKMNEWRSNLWYFVSKFTEYDAKKLYKLYKHAIKRGAKDKAATEPSSKSTTPSTTPVKKEKKDKEHKHHHKDKDKDKPKEKEGKEKHSRDKTKEKEEKKEKKKKRKHEEEEEGESGEKKHKRDKSGKEESSKKPKLEENADERRERKDSDRWGGDRSEEERSSKYNRNSVNSQNSDPRNSSRNSNWNPRYSGGYDGYNSSRSSGGAGSSGYTRDRDRGERHSRYDDKRSRYHPAGPAAYPPGHYGAPPPPGALYYPPAGPMDPHLAGPWDRYPPAVIGAPPPAGYDWRPKERDYRRDYDRRPATSNS</sequence>
<feature type="compositionally biased region" description="Low complexity" evidence="10">
    <location>
        <begin position="1010"/>
        <end position="1023"/>
    </location>
</feature>
<dbReference type="PaxDb" id="121845-A0A3Q0J0F9"/>
<feature type="region of interest" description="Disordered" evidence="10">
    <location>
        <begin position="1002"/>
        <end position="1199"/>
    </location>
</feature>
<dbReference type="InterPro" id="IPR023780">
    <property type="entry name" value="Chromo_domain"/>
</dbReference>
<dbReference type="FunFam" id="2.40.50.40:FF:000014">
    <property type="entry name" value="Chromodomain-helicase-DNA-binding protein 2 isoform 1"/>
    <property type="match status" value="1"/>
</dbReference>
<dbReference type="SUPFAM" id="SSF54160">
    <property type="entry name" value="Chromo domain-like"/>
    <property type="match status" value="2"/>
</dbReference>
<feature type="compositionally biased region" description="Basic and acidic residues" evidence="10">
    <location>
        <begin position="1178"/>
        <end position="1194"/>
    </location>
</feature>
<evidence type="ECO:0000256" key="7">
    <source>
        <dbReference type="ARBA" id="ARBA00023163"/>
    </source>
</evidence>
<dbReference type="Pfam" id="PF00176">
    <property type="entry name" value="SNF2-rel_dom"/>
    <property type="match status" value="1"/>
</dbReference>
<feature type="compositionally biased region" description="Low complexity" evidence="10">
    <location>
        <begin position="1722"/>
        <end position="1742"/>
    </location>
</feature>
<feature type="domain" description="Chromo" evidence="11">
    <location>
        <begin position="298"/>
        <end position="383"/>
    </location>
</feature>
<feature type="compositionally biased region" description="Basic and acidic residues" evidence="10">
    <location>
        <begin position="266"/>
        <end position="276"/>
    </location>
</feature>
<dbReference type="InterPro" id="IPR027417">
    <property type="entry name" value="P-loop_NTPase"/>
</dbReference>
<feature type="compositionally biased region" description="Basic and acidic residues" evidence="10">
    <location>
        <begin position="1838"/>
        <end position="1858"/>
    </location>
</feature>
<feature type="compositionally biased region" description="Low complexity" evidence="10">
    <location>
        <begin position="1138"/>
        <end position="1159"/>
    </location>
</feature>
<dbReference type="GO" id="GO:0005634">
    <property type="term" value="C:nucleus"/>
    <property type="evidence" value="ECO:0007669"/>
    <property type="project" value="UniProtKB-SubCell"/>
</dbReference>
<keyword evidence="4" id="KW-0067">ATP-binding</keyword>
<evidence type="ECO:0000256" key="3">
    <source>
        <dbReference type="ARBA" id="ARBA00022741"/>
    </source>
</evidence>
<keyword evidence="7" id="KW-0804">Transcription</keyword>
<feature type="compositionally biased region" description="Basic and acidic residues" evidence="10">
    <location>
        <begin position="1092"/>
        <end position="1130"/>
    </location>
</feature>
<dbReference type="CDD" id="cd18666">
    <property type="entry name" value="CD1_tandem_CHD1-2_like"/>
    <property type="match status" value="1"/>
</dbReference>
<dbReference type="GO" id="GO:0003682">
    <property type="term" value="F:chromatin binding"/>
    <property type="evidence" value="ECO:0007669"/>
    <property type="project" value="TreeGrafter"/>
</dbReference>
<gene>
    <name evidence="13" type="primary">LOC103512903</name>
</gene>
<reference evidence="13" key="1">
    <citation type="submission" date="2025-08" db="UniProtKB">
        <authorList>
            <consortium name="RefSeq"/>
        </authorList>
    </citation>
    <scope>IDENTIFICATION</scope>
</reference>
<feature type="region of interest" description="Disordered" evidence="10">
    <location>
        <begin position="550"/>
        <end position="622"/>
    </location>
</feature>
<evidence type="ECO:0000256" key="8">
    <source>
        <dbReference type="ARBA" id="ARBA00023242"/>
    </source>
</evidence>
<feature type="compositionally biased region" description="Basic and acidic residues" evidence="10">
    <location>
        <begin position="1624"/>
        <end position="1650"/>
    </location>
</feature>
<feature type="compositionally biased region" description="Gly residues" evidence="10">
    <location>
        <begin position="94"/>
        <end position="103"/>
    </location>
</feature>
<dbReference type="RefSeq" id="XP_026681962.1">
    <property type="nucleotide sequence ID" value="XM_026826161.1"/>
</dbReference>
<dbReference type="GO" id="GO:0140658">
    <property type="term" value="F:ATP-dependent chromatin remodeler activity"/>
    <property type="evidence" value="ECO:0007669"/>
    <property type="project" value="TreeGrafter"/>
</dbReference>
<evidence type="ECO:0000256" key="5">
    <source>
        <dbReference type="ARBA" id="ARBA00023015"/>
    </source>
</evidence>
<dbReference type="GO" id="GO:0003677">
    <property type="term" value="F:DNA binding"/>
    <property type="evidence" value="ECO:0007669"/>
    <property type="project" value="UniProtKB-KW"/>
</dbReference>
<feature type="compositionally biased region" description="Low complexity" evidence="10">
    <location>
        <begin position="1783"/>
        <end position="1796"/>
    </location>
</feature>
<feature type="compositionally biased region" description="Basic and acidic residues" evidence="10">
    <location>
        <begin position="1449"/>
        <end position="1459"/>
    </location>
</feature>
<feature type="region of interest" description="Disordered" evidence="10">
    <location>
        <begin position="675"/>
        <end position="706"/>
    </location>
</feature>
<dbReference type="PROSITE" id="PS50013">
    <property type="entry name" value="CHROMO_2"/>
    <property type="match status" value="2"/>
</dbReference>
<dbReference type="Gene3D" id="3.40.50.10810">
    <property type="entry name" value="Tandem AAA-ATPase domain"/>
    <property type="match status" value="1"/>
</dbReference>
<keyword evidence="5" id="KW-0805">Transcription regulation</keyword>
<dbReference type="GeneID" id="103512903"/>
<feature type="region of interest" description="Disordered" evidence="10">
    <location>
        <begin position="831"/>
        <end position="900"/>
    </location>
</feature>
<evidence type="ECO:0000256" key="6">
    <source>
        <dbReference type="ARBA" id="ARBA00023125"/>
    </source>
</evidence>
<dbReference type="PANTHER" id="PTHR45623:SF14">
    <property type="entry name" value="CHROMODOMAIN-HELICASE-DNA-BINDING PROTEIN 1"/>
    <property type="match status" value="1"/>
</dbReference>
<feature type="compositionally biased region" description="Basic residues" evidence="10">
    <location>
        <begin position="876"/>
        <end position="886"/>
    </location>
</feature>
<feature type="domain" description="Chromo" evidence="11">
    <location>
        <begin position="416"/>
        <end position="476"/>
    </location>
</feature>
<dbReference type="GO" id="GO:0016887">
    <property type="term" value="F:ATP hydrolysis activity"/>
    <property type="evidence" value="ECO:0007669"/>
    <property type="project" value="TreeGrafter"/>
</dbReference>
<organism evidence="12 13">
    <name type="scientific">Diaphorina citri</name>
    <name type="common">Asian citrus psyllid</name>
    <dbReference type="NCBI Taxonomy" id="121845"/>
    <lineage>
        <taxon>Eukaryota</taxon>
        <taxon>Metazoa</taxon>
        <taxon>Ecdysozoa</taxon>
        <taxon>Arthropoda</taxon>
        <taxon>Hexapoda</taxon>
        <taxon>Insecta</taxon>
        <taxon>Pterygota</taxon>
        <taxon>Neoptera</taxon>
        <taxon>Paraneoptera</taxon>
        <taxon>Hemiptera</taxon>
        <taxon>Sternorrhyncha</taxon>
        <taxon>Psylloidea</taxon>
        <taxon>Psyllidae</taxon>
        <taxon>Diaphorininae</taxon>
        <taxon>Diaphorina</taxon>
    </lineage>
</organism>
<evidence type="ECO:0000256" key="10">
    <source>
        <dbReference type="SAM" id="MobiDB-lite"/>
    </source>
</evidence>
<evidence type="ECO:0000256" key="4">
    <source>
        <dbReference type="ARBA" id="ARBA00022840"/>
    </source>
</evidence>
<feature type="compositionally biased region" description="Low complexity" evidence="10">
    <location>
        <begin position="61"/>
        <end position="93"/>
    </location>
</feature>
<dbReference type="InterPro" id="IPR023779">
    <property type="entry name" value="Chromodomain_CS"/>
</dbReference>
<feature type="compositionally biased region" description="Basic and acidic residues" evidence="10">
    <location>
        <begin position="1763"/>
        <end position="1779"/>
    </location>
</feature>
<keyword evidence="12" id="KW-1185">Reference proteome</keyword>
<dbReference type="InterPro" id="IPR016197">
    <property type="entry name" value="Chromo-like_dom_sf"/>
</dbReference>
<feature type="compositionally biased region" description="Basic and acidic residues" evidence="10">
    <location>
        <begin position="25"/>
        <end position="48"/>
    </location>
</feature>
<evidence type="ECO:0000259" key="11">
    <source>
        <dbReference type="PROSITE" id="PS50013"/>
    </source>
</evidence>
<evidence type="ECO:0000256" key="1">
    <source>
        <dbReference type="ARBA" id="ARBA00004123"/>
    </source>
</evidence>
<dbReference type="InterPro" id="IPR000953">
    <property type="entry name" value="Chromo/chromo_shadow_dom"/>
</dbReference>
<dbReference type="InterPro" id="IPR025260">
    <property type="entry name" value="CHD1-like_C"/>
</dbReference>
<comment type="catalytic activity">
    <reaction evidence="9">
        <text>ATP + H2O = ADP + phosphate + H(+)</text>
        <dbReference type="Rhea" id="RHEA:13065"/>
        <dbReference type="ChEBI" id="CHEBI:15377"/>
        <dbReference type="ChEBI" id="CHEBI:15378"/>
        <dbReference type="ChEBI" id="CHEBI:30616"/>
        <dbReference type="ChEBI" id="CHEBI:43474"/>
        <dbReference type="ChEBI" id="CHEBI:456216"/>
    </reaction>
</comment>
<dbReference type="Pfam" id="PF18375">
    <property type="entry name" value="CDH1_2_SANT_HL1"/>
    <property type="match status" value="1"/>
</dbReference>
<dbReference type="GO" id="GO:0005524">
    <property type="term" value="F:ATP binding"/>
    <property type="evidence" value="ECO:0007669"/>
    <property type="project" value="UniProtKB-KW"/>
</dbReference>
<dbReference type="GO" id="GO:0034728">
    <property type="term" value="P:nucleosome organization"/>
    <property type="evidence" value="ECO:0007669"/>
    <property type="project" value="TreeGrafter"/>
</dbReference>
<dbReference type="Gene3D" id="3.40.50.300">
    <property type="entry name" value="P-loop containing nucleotide triphosphate hydrolases"/>
    <property type="match status" value="1"/>
</dbReference>
<feature type="region of interest" description="Disordered" evidence="10">
    <location>
        <begin position="1415"/>
        <end position="1484"/>
    </location>
</feature>
<dbReference type="Pfam" id="PF23588">
    <property type="entry name" value="HTH_CHD1_Hrp3"/>
    <property type="match status" value="2"/>
</dbReference>
<evidence type="ECO:0000256" key="2">
    <source>
        <dbReference type="ARBA" id="ARBA00007025"/>
    </source>
</evidence>
<feature type="compositionally biased region" description="Low complexity" evidence="10">
    <location>
        <begin position="1594"/>
        <end position="1607"/>
    </location>
</feature>
<feature type="compositionally biased region" description="Polar residues" evidence="10">
    <location>
        <begin position="177"/>
        <end position="190"/>
    </location>
</feature>
<comment type="similarity">
    <text evidence="2">Belongs to the SNF2/RAD54 helicase family.</text>
</comment>
<feature type="region of interest" description="Disordered" evidence="10">
    <location>
        <begin position="1586"/>
        <end position="1858"/>
    </location>
</feature>
<dbReference type="PANTHER" id="PTHR45623">
    <property type="entry name" value="CHROMODOMAIN-HELICASE-DNA-BINDING PROTEIN 3-RELATED-RELATED"/>
    <property type="match status" value="1"/>
</dbReference>
<keyword evidence="8" id="KW-0539">Nucleus</keyword>
<dbReference type="Gene3D" id="1.10.10.60">
    <property type="entry name" value="Homeodomain-like"/>
    <property type="match status" value="2"/>
</dbReference>
<accession>A0A3Q0J0F9</accession>
<dbReference type="InterPro" id="IPR056302">
    <property type="entry name" value="CHD1-2/Hrp3_HTH"/>
</dbReference>
<feature type="compositionally biased region" description="Basic and acidic residues" evidence="10">
    <location>
        <begin position="1040"/>
        <end position="1066"/>
    </location>
</feature>
<evidence type="ECO:0000313" key="13">
    <source>
        <dbReference type="RefSeq" id="XP_026681962.1"/>
    </source>
</evidence>
<dbReference type="Gene3D" id="2.40.50.40">
    <property type="match status" value="2"/>
</dbReference>
<feature type="compositionally biased region" description="Basic and acidic residues" evidence="10">
    <location>
        <begin position="865"/>
        <end position="875"/>
    </location>
</feature>
<feature type="compositionally biased region" description="Basic residues" evidence="10">
    <location>
        <begin position="1460"/>
        <end position="1470"/>
    </location>
</feature>
<dbReference type="InterPro" id="IPR040793">
    <property type="entry name" value="CDH1_2_SANT_HL1"/>
</dbReference>
<feature type="compositionally biased region" description="Basic and acidic residues" evidence="10">
    <location>
        <begin position="1676"/>
        <end position="1714"/>
    </location>
</feature>
<evidence type="ECO:0000313" key="12">
    <source>
        <dbReference type="Proteomes" id="UP000079169"/>
    </source>
</evidence>
<dbReference type="SMART" id="SM01176">
    <property type="entry name" value="DUF4208"/>
    <property type="match status" value="2"/>
</dbReference>
<proteinExistence type="inferred from homology"/>
<dbReference type="KEGG" id="dci:103512903"/>
<protein>
    <submittedName>
        <fullName evidence="13">Chromodomain-helicase-DNA-binding protein 1-like</fullName>
    </submittedName>
</protein>
<dbReference type="InterPro" id="IPR000330">
    <property type="entry name" value="SNF2_N"/>
</dbReference>
<evidence type="ECO:0000256" key="9">
    <source>
        <dbReference type="ARBA" id="ARBA00049360"/>
    </source>
</evidence>
<dbReference type="GO" id="GO:0042393">
    <property type="term" value="F:histone binding"/>
    <property type="evidence" value="ECO:0007669"/>
    <property type="project" value="TreeGrafter"/>
</dbReference>
<comment type="subcellular location">
    <subcellularLocation>
        <location evidence="1">Nucleus</location>
    </subcellularLocation>
</comment>
<dbReference type="SUPFAM" id="SSF52540">
    <property type="entry name" value="P-loop containing nucleoside triphosphate hydrolases"/>
    <property type="match status" value="2"/>
</dbReference>
<dbReference type="CDD" id="cd18659">
    <property type="entry name" value="CD2_tandem"/>
    <property type="match status" value="1"/>
</dbReference>
<feature type="compositionally biased region" description="Polar residues" evidence="10">
    <location>
        <begin position="1"/>
        <end position="21"/>
    </location>
</feature>
<feature type="compositionally biased region" description="Basic residues" evidence="10">
    <location>
        <begin position="163"/>
        <end position="176"/>
    </location>
</feature>
<dbReference type="SMART" id="SM00298">
    <property type="entry name" value="CHROMO"/>
    <property type="match status" value="2"/>
</dbReference>
<dbReference type="GO" id="GO:0000785">
    <property type="term" value="C:chromatin"/>
    <property type="evidence" value="ECO:0007669"/>
    <property type="project" value="TreeGrafter"/>
</dbReference>
<keyword evidence="3" id="KW-0547">Nucleotide-binding</keyword>
<dbReference type="PROSITE" id="PS00598">
    <property type="entry name" value="CHROMO_1"/>
    <property type="match status" value="1"/>
</dbReference>
<feature type="compositionally biased region" description="Low complexity" evidence="10">
    <location>
        <begin position="1166"/>
        <end position="1176"/>
    </location>
</feature>
<dbReference type="InterPro" id="IPR038718">
    <property type="entry name" value="SNF2-like_sf"/>
</dbReference>
<dbReference type="Pfam" id="PF13907">
    <property type="entry name" value="CHD1-like_C"/>
    <property type="match status" value="2"/>
</dbReference>
<dbReference type="Pfam" id="PF00385">
    <property type="entry name" value="Chromo"/>
    <property type="match status" value="2"/>
</dbReference>
<keyword evidence="6" id="KW-0238">DNA-binding</keyword>
<name>A0A3Q0J0F9_DIACI</name>